<accession>A0ABT3RW06</accession>
<dbReference type="Gene3D" id="2.60.40.1120">
    <property type="entry name" value="Carboxypeptidase-like, regulatory domain"/>
    <property type="match status" value="1"/>
</dbReference>
<reference evidence="1 2" key="1">
    <citation type="submission" date="2022-11" db="EMBL/GenBank/DDBJ databases">
        <title>The characterization of three novel Bacteroidetes species and genomic analysis of their roles in tidal elemental geochemical cycles.</title>
        <authorList>
            <person name="Ma K."/>
        </authorList>
    </citation>
    <scope>NUCLEOTIDE SEQUENCE [LARGE SCALE GENOMIC DNA]</scope>
    <source>
        <strain evidence="1 2">M17</strain>
    </source>
</reference>
<organism evidence="1 2">
    <name type="scientific">Mangrovivirga halotolerans</name>
    <dbReference type="NCBI Taxonomy" id="2993936"/>
    <lineage>
        <taxon>Bacteria</taxon>
        <taxon>Pseudomonadati</taxon>
        <taxon>Bacteroidota</taxon>
        <taxon>Cytophagia</taxon>
        <taxon>Cytophagales</taxon>
        <taxon>Mangrovivirgaceae</taxon>
        <taxon>Mangrovivirga</taxon>
    </lineage>
</organism>
<evidence type="ECO:0000313" key="1">
    <source>
        <dbReference type="EMBL" id="MCX2745831.1"/>
    </source>
</evidence>
<dbReference type="Proteomes" id="UP001209885">
    <property type="component" value="Unassembled WGS sequence"/>
</dbReference>
<protein>
    <submittedName>
        <fullName evidence="1">Carboxypeptidase-like regulatory domain-containing protein</fullName>
    </submittedName>
</protein>
<gene>
    <name evidence="1" type="ORF">OO013_18255</name>
</gene>
<sequence>MRIIAILIFSILITNVSKAQYLIKGIVYDSLENSPLPGITVFVDSTNETTTNIDGKFSIRIKKLPAKITFAGVGILSRTIEVKSDSNLIVFLKPYTLVHFYGSQKIGIYLTSGFINNPIGGELYISSPYIFNFALLNGSINYQTNFKDNNLLNSKVSIEIVTTWNFGFGLSGYYQDLKLDNYTLNNKFLEIDFSTSFIPFDLSFGYGIINTNDEENRDYTNKGLTIKVSKYVHEPLKLTLSSRILFYDELLGFHAELNKPIKNFETFVRFQQLDAYKEFTLGIGYKFTYIFSDPNKY</sequence>
<name>A0ABT3RW06_9BACT</name>
<dbReference type="EMBL" id="JAPFQN010000011">
    <property type="protein sequence ID" value="MCX2745831.1"/>
    <property type="molecule type" value="Genomic_DNA"/>
</dbReference>
<keyword evidence="2" id="KW-1185">Reference proteome</keyword>
<proteinExistence type="predicted"/>
<comment type="caution">
    <text evidence="1">The sequence shown here is derived from an EMBL/GenBank/DDBJ whole genome shotgun (WGS) entry which is preliminary data.</text>
</comment>
<dbReference type="RefSeq" id="WP_266058432.1">
    <property type="nucleotide sequence ID" value="NZ_JAPFQN010000011.1"/>
</dbReference>
<dbReference type="InterPro" id="IPR008969">
    <property type="entry name" value="CarboxyPept-like_regulatory"/>
</dbReference>
<dbReference type="Pfam" id="PF13715">
    <property type="entry name" value="CarbopepD_reg_2"/>
    <property type="match status" value="1"/>
</dbReference>
<dbReference type="SUPFAM" id="SSF49464">
    <property type="entry name" value="Carboxypeptidase regulatory domain-like"/>
    <property type="match status" value="1"/>
</dbReference>
<evidence type="ECO:0000313" key="2">
    <source>
        <dbReference type="Proteomes" id="UP001209885"/>
    </source>
</evidence>